<evidence type="ECO:0000256" key="3">
    <source>
        <dbReference type="ARBA" id="ARBA00022723"/>
    </source>
</evidence>
<sequence length="130" mass="14049">MTRFLTLAALAVICVTTPAFGKTTQVALGAQIYASKCSLCHDNSQHMVNDIGPALFGVVGRRVGSVEGFLYTPALRDAYDRGDTWTPAALNKFLTNPSHVRPGTGMPYMIPNAKQRAGVIAYLKTLHEKP</sequence>
<name>A0A1G4T2J6_9CAUL</name>
<keyword evidence="3 6" id="KW-0479">Metal-binding</keyword>
<keyword evidence="4" id="KW-0249">Electron transport</keyword>
<evidence type="ECO:0000256" key="2">
    <source>
        <dbReference type="ARBA" id="ARBA00022617"/>
    </source>
</evidence>
<dbReference type="AlphaFoldDB" id="A0A1G4T2J6"/>
<evidence type="ECO:0000313" key="9">
    <source>
        <dbReference type="EMBL" id="SCW75623.1"/>
    </source>
</evidence>
<dbReference type="STRING" id="260084.SAMN02927928_3190"/>
<dbReference type="GO" id="GO:0009055">
    <property type="term" value="F:electron transfer activity"/>
    <property type="evidence" value="ECO:0007669"/>
    <property type="project" value="InterPro"/>
</dbReference>
<evidence type="ECO:0000256" key="6">
    <source>
        <dbReference type="PROSITE-ProRule" id="PRU00433"/>
    </source>
</evidence>
<dbReference type="OrthoDB" id="9805828at2"/>
<dbReference type="Pfam" id="PF13442">
    <property type="entry name" value="Cytochrome_CBB3"/>
    <property type="match status" value="1"/>
</dbReference>
<dbReference type="Proteomes" id="UP000199150">
    <property type="component" value="Unassembled WGS sequence"/>
</dbReference>
<organism evidence="9 10">
    <name type="scientific">Asticcacaulis taihuensis</name>
    <dbReference type="NCBI Taxonomy" id="260084"/>
    <lineage>
        <taxon>Bacteria</taxon>
        <taxon>Pseudomonadati</taxon>
        <taxon>Pseudomonadota</taxon>
        <taxon>Alphaproteobacteria</taxon>
        <taxon>Caulobacterales</taxon>
        <taxon>Caulobacteraceae</taxon>
        <taxon>Asticcacaulis</taxon>
    </lineage>
</organism>
<dbReference type="GO" id="GO:0020037">
    <property type="term" value="F:heme binding"/>
    <property type="evidence" value="ECO:0007669"/>
    <property type="project" value="InterPro"/>
</dbReference>
<keyword evidence="5 6" id="KW-0408">Iron</keyword>
<dbReference type="SUPFAM" id="SSF46626">
    <property type="entry name" value="Cytochrome c"/>
    <property type="match status" value="1"/>
</dbReference>
<dbReference type="PRINTS" id="PR00604">
    <property type="entry name" value="CYTCHRMECIAB"/>
</dbReference>
<dbReference type="EMBL" id="FMTS01000006">
    <property type="protein sequence ID" value="SCW75623.1"/>
    <property type="molecule type" value="Genomic_DNA"/>
</dbReference>
<reference evidence="10" key="1">
    <citation type="submission" date="2016-10" db="EMBL/GenBank/DDBJ databases">
        <authorList>
            <person name="Varghese N."/>
            <person name="Submissions S."/>
        </authorList>
    </citation>
    <scope>NUCLEOTIDE SEQUENCE [LARGE SCALE GENOMIC DNA]</scope>
    <source>
        <strain evidence="10">CGMCC 1.3431</strain>
    </source>
</reference>
<evidence type="ECO:0000256" key="7">
    <source>
        <dbReference type="SAM" id="SignalP"/>
    </source>
</evidence>
<dbReference type="RefSeq" id="WP_090649972.1">
    <property type="nucleotide sequence ID" value="NZ_CBCRYE010000005.1"/>
</dbReference>
<evidence type="ECO:0000256" key="5">
    <source>
        <dbReference type="ARBA" id="ARBA00023004"/>
    </source>
</evidence>
<dbReference type="InterPro" id="IPR002327">
    <property type="entry name" value="Cyt_c_1A/1B"/>
</dbReference>
<dbReference type="InterPro" id="IPR009056">
    <property type="entry name" value="Cyt_c-like_dom"/>
</dbReference>
<evidence type="ECO:0000313" key="10">
    <source>
        <dbReference type="Proteomes" id="UP000199150"/>
    </source>
</evidence>
<protein>
    <submittedName>
        <fullName evidence="9">Cytochrome c</fullName>
    </submittedName>
</protein>
<dbReference type="Gene3D" id="1.10.760.10">
    <property type="entry name" value="Cytochrome c-like domain"/>
    <property type="match status" value="1"/>
</dbReference>
<evidence type="ECO:0000259" key="8">
    <source>
        <dbReference type="PROSITE" id="PS51007"/>
    </source>
</evidence>
<dbReference type="PANTHER" id="PTHR11961">
    <property type="entry name" value="CYTOCHROME C"/>
    <property type="match status" value="1"/>
</dbReference>
<keyword evidence="1" id="KW-0813">Transport</keyword>
<keyword evidence="2 6" id="KW-0349">Heme</keyword>
<dbReference type="PROSITE" id="PS51007">
    <property type="entry name" value="CYTC"/>
    <property type="match status" value="1"/>
</dbReference>
<dbReference type="GO" id="GO:0046872">
    <property type="term" value="F:metal ion binding"/>
    <property type="evidence" value="ECO:0007669"/>
    <property type="project" value="UniProtKB-KW"/>
</dbReference>
<proteinExistence type="predicted"/>
<feature type="signal peptide" evidence="7">
    <location>
        <begin position="1"/>
        <end position="21"/>
    </location>
</feature>
<dbReference type="InterPro" id="IPR036909">
    <property type="entry name" value="Cyt_c-like_dom_sf"/>
</dbReference>
<feature type="chain" id="PRO_5011471528" evidence="7">
    <location>
        <begin position="22"/>
        <end position="130"/>
    </location>
</feature>
<keyword evidence="10" id="KW-1185">Reference proteome</keyword>
<evidence type="ECO:0000256" key="1">
    <source>
        <dbReference type="ARBA" id="ARBA00022448"/>
    </source>
</evidence>
<gene>
    <name evidence="9" type="ORF">SAMN02927928_3190</name>
</gene>
<feature type="domain" description="Cytochrome c" evidence="8">
    <location>
        <begin position="24"/>
        <end position="127"/>
    </location>
</feature>
<keyword evidence="7" id="KW-0732">Signal</keyword>
<evidence type="ECO:0000256" key="4">
    <source>
        <dbReference type="ARBA" id="ARBA00022982"/>
    </source>
</evidence>
<accession>A0A1G4T2J6</accession>